<keyword evidence="2" id="KW-1185">Reference proteome</keyword>
<reference evidence="1 2" key="1">
    <citation type="journal article" date="2009" name="PLoS ONE">
        <title>Complete genome sequence of the aerobic CO-oxidizing thermophile Thermomicrobium roseum.</title>
        <authorList>
            <person name="Wu D."/>
            <person name="Raymond J."/>
            <person name="Wu M."/>
            <person name="Chatterji S."/>
            <person name="Ren Q."/>
            <person name="Graham J.E."/>
            <person name="Bryant D.A."/>
            <person name="Robb F."/>
            <person name="Colman A."/>
            <person name="Tallon L.J."/>
            <person name="Badger J.H."/>
            <person name="Madupu R."/>
            <person name="Ward N.L."/>
            <person name="Eisen J.A."/>
        </authorList>
    </citation>
    <scope>NUCLEOTIDE SEQUENCE [LARGE SCALE GENOMIC DNA]</scope>
    <source>
        <strain evidence="2">ATCC 27502 / DSM 5159 / P-2</strain>
        <plasmid evidence="1">unnamed</plasmid>
    </source>
</reference>
<accession>B9L4V9</accession>
<dbReference type="EMBL" id="CP001276">
    <property type="protein sequence ID" value="ACM07289.1"/>
    <property type="molecule type" value="Genomic_DNA"/>
</dbReference>
<dbReference type="RefSeq" id="WP_012643276.1">
    <property type="nucleotide sequence ID" value="NC_011961.1"/>
</dbReference>
<evidence type="ECO:0000313" key="2">
    <source>
        <dbReference type="Proteomes" id="UP000000447"/>
    </source>
</evidence>
<organism evidence="1 2">
    <name type="scientific">Thermomicrobium roseum (strain ATCC 27502 / DSM 5159 / P-2)</name>
    <dbReference type="NCBI Taxonomy" id="309801"/>
    <lineage>
        <taxon>Bacteria</taxon>
        <taxon>Pseudomonadati</taxon>
        <taxon>Thermomicrobiota</taxon>
        <taxon>Thermomicrobia</taxon>
        <taxon>Thermomicrobiales</taxon>
        <taxon>Thermomicrobiaceae</taxon>
        <taxon>Thermomicrobium</taxon>
    </lineage>
</organism>
<dbReference type="Proteomes" id="UP000000447">
    <property type="component" value="Plasmid unnamed"/>
</dbReference>
<gene>
    <name evidence="1" type="ordered locus">trd_A0823</name>
</gene>
<protein>
    <submittedName>
        <fullName evidence="1">Uncharacterized protein</fullName>
    </submittedName>
</protein>
<keyword evidence="1" id="KW-0614">Plasmid</keyword>
<proteinExistence type="predicted"/>
<dbReference type="KEGG" id="tro:trd_A0823"/>
<dbReference type="HOGENOM" id="CLU_1814905_0_0_0"/>
<evidence type="ECO:0000313" key="1">
    <source>
        <dbReference type="EMBL" id="ACM07289.1"/>
    </source>
</evidence>
<dbReference type="AlphaFoldDB" id="B9L4V9"/>
<sequence length="142" mass="15998">MGGEGWQTFGVDPAVERLARALAGVVVREQVARPCQTYPLPCRVLAMRTLPNLRRWDLTVVVPERLTTLTHFYQLLVRLPEMVGCRIVRMTGRLVDFALLTVVLDETQLTRVIERFLQHSGCAPGFSLREFGYEAGGNADLR</sequence>
<geneLocation type="plasmid" evidence="2">
    <name>Tros</name>
</geneLocation>
<name>B9L4V9_THERP</name>